<accession>A0ABV4KZD0</accession>
<gene>
    <name evidence="1" type="ORF">ACED35_01735</name>
</gene>
<evidence type="ECO:0000313" key="1">
    <source>
        <dbReference type="EMBL" id="MEZ8079812.1"/>
    </source>
</evidence>
<reference evidence="1 2" key="1">
    <citation type="submission" date="2024-06" db="EMBL/GenBank/DDBJ databases">
        <authorList>
            <person name="Steensen K."/>
            <person name="Seneca J."/>
            <person name="Bartlau N."/>
            <person name="Yu A.X."/>
            <person name="Polz M.F."/>
        </authorList>
    </citation>
    <scope>NUCLEOTIDE SEQUENCE [LARGE SCALE GENOMIC DNA]</scope>
    <source>
        <strain evidence="1 2">1F260</strain>
    </source>
</reference>
<dbReference type="Proteomes" id="UP001569154">
    <property type="component" value="Unassembled WGS sequence"/>
</dbReference>
<protein>
    <recommendedName>
        <fullName evidence="3">Lipoprotein</fullName>
    </recommendedName>
</protein>
<organism evidence="1 2">
    <name type="scientific">Enterovibrio norvegicus</name>
    <dbReference type="NCBI Taxonomy" id="188144"/>
    <lineage>
        <taxon>Bacteria</taxon>
        <taxon>Pseudomonadati</taxon>
        <taxon>Pseudomonadota</taxon>
        <taxon>Gammaproteobacteria</taxon>
        <taxon>Vibrionales</taxon>
        <taxon>Vibrionaceae</taxon>
        <taxon>Enterovibrio</taxon>
    </lineage>
</organism>
<comment type="caution">
    <text evidence="1">The sequence shown here is derived from an EMBL/GenBank/DDBJ whole genome shotgun (WGS) entry which is preliminary data.</text>
</comment>
<evidence type="ECO:0000313" key="2">
    <source>
        <dbReference type="Proteomes" id="UP001569154"/>
    </source>
</evidence>
<dbReference type="RefSeq" id="WP_017014131.1">
    <property type="nucleotide sequence ID" value="NZ_AJYG02000047.1"/>
</dbReference>
<dbReference type="EMBL" id="JBGONM010000002">
    <property type="protein sequence ID" value="MEZ8079812.1"/>
    <property type="molecule type" value="Genomic_DNA"/>
</dbReference>
<keyword evidence="2" id="KW-1185">Reference proteome</keyword>
<name>A0ABV4KZD0_9GAMM</name>
<dbReference type="PROSITE" id="PS51257">
    <property type="entry name" value="PROKAR_LIPOPROTEIN"/>
    <property type="match status" value="1"/>
</dbReference>
<sequence>MIKRVVCFMLIFLGGCQSSDMNHLPKSDYQGKVPQALSNELIKLNSIPTQSLRGESIHLVYEEDKALLTIIKKLRNNRWEWDLTKSKVAGDVLESICRDFGDEIDLGLGVRIWFAGNGGFVTDVIKAGDCDGLK</sequence>
<evidence type="ECO:0008006" key="3">
    <source>
        <dbReference type="Google" id="ProtNLM"/>
    </source>
</evidence>
<proteinExistence type="predicted"/>